<gene>
    <name evidence="1" type="ORF">L6164_004357</name>
</gene>
<dbReference type="EMBL" id="CM039427">
    <property type="protein sequence ID" value="KAI4355600.1"/>
    <property type="molecule type" value="Genomic_DNA"/>
</dbReference>
<keyword evidence="2" id="KW-1185">Reference proteome</keyword>
<dbReference type="Proteomes" id="UP000828941">
    <property type="component" value="Chromosome 2"/>
</dbReference>
<name>A0ACB9Q3N8_BAUVA</name>
<accession>A0ACB9Q3N8</accession>
<comment type="caution">
    <text evidence="1">The sequence shown here is derived from an EMBL/GenBank/DDBJ whole genome shotgun (WGS) entry which is preliminary data.</text>
</comment>
<sequence>MLLITAGEWRRHRPQLATCFVGYAGKMTNNVGKDLIHYKVTDPINPKPGTLRYAASVIQCIVWITFQRDIDGRGVNVHIAHNACFMILREKNKVMLLGQDDGFVRDQNMKVTVVKNYFGPNCGQRMPSVKPNYNMEQMFKVAEAKNVRPLTRSVGALRCSKTSRC</sequence>
<proteinExistence type="predicted"/>
<evidence type="ECO:0000313" key="2">
    <source>
        <dbReference type="Proteomes" id="UP000828941"/>
    </source>
</evidence>
<evidence type="ECO:0000313" key="1">
    <source>
        <dbReference type="EMBL" id="KAI4355600.1"/>
    </source>
</evidence>
<reference evidence="1 2" key="1">
    <citation type="journal article" date="2022" name="DNA Res.">
        <title>Chromosomal-level genome assembly of the orchid tree Bauhinia variegata (Leguminosae; Cercidoideae) supports the allotetraploid origin hypothesis of Bauhinia.</title>
        <authorList>
            <person name="Zhong Y."/>
            <person name="Chen Y."/>
            <person name="Zheng D."/>
            <person name="Pang J."/>
            <person name="Liu Y."/>
            <person name="Luo S."/>
            <person name="Meng S."/>
            <person name="Qian L."/>
            <person name="Wei D."/>
            <person name="Dai S."/>
            <person name="Zhou R."/>
        </authorList>
    </citation>
    <scope>NUCLEOTIDE SEQUENCE [LARGE SCALE GENOMIC DNA]</scope>
    <source>
        <strain evidence="1">BV-YZ2020</strain>
    </source>
</reference>
<protein>
    <submittedName>
        <fullName evidence="1">Uncharacterized protein</fullName>
    </submittedName>
</protein>
<organism evidence="1 2">
    <name type="scientific">Bauhinia variegata</name>
    <name type="common">Purple orchid tree</name>
    <name type="synonym">Phanera variegata</name>
    <dbReference type="NCBI Taxonomy" id="167791"/>
    <lineage>
        <taxon>Eukaryota</taxon>
        <taxon>Viridiplantae</taxon>
        <taxon>Streptophyta</taxon>
        <taxon>Embryophyta</taxon>
        <taxon>Tracheophyta</taxon>
        <taxon>Spermatophyta</taxon>
        <taxon>Magnoliopsida</taxon>
        <taxon>eudicotyledons</taxon>
        <taxon>Gunneridae</taxon>
        <taxon>Pentapetalae</taxon>
        <taxon>rosids</taxon>
        <taxon>fabids</taxon>
        <taxon>Fabales</taxon>
        <taxon>Fabaceae</taxon>
        <taxon>Cercidoideae</taxon>
        <taxon>Cercideae</taxon>
        <taxon>Bauhiniinae</taxon>
        <taxon>Bauhinia</taxon>
    </lineage>
</organism>